<feature type="domain" description="RNA helicase aquarius insertion" evidence="6">
    <location>
        <begin position="947"/>
        <end position="1065"/>
    </location>
</feature>
<dbReference type="InterPro" id="IPR045055">
    <property type="entry name" value="DNA2/NAM7-like"/>
</dbReference>
<dbReference type="Pfam" id="PF16399">
    <property type="entry name" value="Aquarius_N_1st"/>
    <property type="match status" value="2"/>
</dbReference>
<evidence type="ECO:0000259" key="3">
    <source>
        <dbReference type="Pfam" id="PF13087"/>
    </source>
</evidence>
<dbReference type="Pfam" id="PF13086">
    <property type="entry name" value="AAA_11"/>
    <property type="match status" value="1"/>
</dbReference>
<feature type="compositionally biased region" description="Pro residues" evidence="1">
    <location>
        <begin position="1668"/>
        <end position="1678"/>
    </location>
</feature>
<dbReference type="FunFam" id="3.40.50.300:FF:003210">
    <property type="entry name" value="RNA helicase aquarius"/>
    <property type="match status" value="1"/>
</dbReference>
<dbReference type="Proteomes" id="UP000256970">
    <property type="component" value="Unassembled WGS sequence"/>
</dbReference>
<evidence type="ECO:0000259" key="6">
    <source>
        <dbReference type="Pfam" id="PF21144"/>
    </source>
</evidence>
<feature type="region of interest" description="Disordered" evidence="1">
    <location>
        <begin position="1647"/>
        <end position="1738"/>
    </location>
</feature>
<sequence>MARDDATDGPPAKKARPTSVEDVVVQRAAGQHKRRQQQQQQKQQQQGPPGAKAAGRGMLTLEEIAGDRLTQLAAKHWSEAARAKEEQQPFEPQLVQQIYKQELGGGRDKPPLLRRVMLLEVSQYLEGYLWPHFDPATASDAHVMSIAVMVNEKFREGVPAWTAFHSRQEVFPGFFSRLLALRLPERWSQLAQHEATAYLLFMINAFQSLEDEMVRPQALRLVSLPIWHGLSHGRLQLELAAQPALAKRWKALLKKEAKAAAGGGKSKKKDKGKAKAEDAAAGDAAVADAEGTAAAAAAAAELPRAEASFLPGMIQEFLSVLRAADAQLAGQQQQQQPQAAAEAEAEADEEDEEEEEEEQEGEDAAAEAEVEPAAADNALTTAEDAAAAAAAQNGHQQQGGKQQQQSRKQQQARKQKERNQRKQAQRMQLRHLERFVEWLIDLLSQLPTRRFVHALLEDQQLLVKARRSALYSSPGGKLLRQLLDLLAFYCDFPLNDHTGEQLKEDDVVAGHYDKVSQLQRLFFKHWPQLYDLALANCAAACAPDGLRRALRQLAPQELVQLVCRQLRLVGEDDPWAQDPDFLLDVLVSTYQRRASQRAAINAMPIYPTEGLLWDTTQIPTAAYSGGAPLALPKLNLQFLSPSDYLLRNFHLFRLEAAYEVREDIEAAYEVREDIEVALQRLNPGRDFDDNIVFSGWSKMATPLTSFRITQVSAPRVGEAHPASVLAEVVVDTRGMRGDVASGWDELKQHDVLFLMGVNPPNEQEAAEAAKAARLRKGQALPLVQRVGLRSLNPPNEQEAAEAAEAARLRKGQPLPLVQRVGLLAVRGAEVVEVRDEEGGLMNDFTGRVRLDERKPPKGFVRTYVVALDAAQYQLDVNATASGDAPDVYPALNVVMRRDAKENNFKAVLESIRDSLNEQLVIPEWLVDIFLGYGDAGAAHYSAMPGLLRTVDFKDTFLDAQHLIDCFPQYDVTFSSGSSSISTGSGTYNAAALPPPPYKVTFPSDQQQLKPAPGSTKRGADAKATTDVAAAAVAAADGSSSSSSSSRPVLLVEHYKPINMGPYPEDKPKGNDVRFTSVQVEAVAAGVQPGLTMVVGPPGTGKTDTAVQILQVLYHNCPGQRTLLITHSNQALNDLFEKMVARDIPARYLLRLGMGERDLNVDDDFSRAGRVNNMLARRLTLLAEVEKLSNLLGVPHAEYTCETAGYFWLLHVLSRWEKFTAAVSPQQHRGVAASVGELFPFKEFFADAPQPLFKGSSYEEDMEVAQGCFRHLRLLFQELEETRPFELLKGQADRVSYLCNKQAKVVAMTCTHAALKRREFLNLGLKYDNIVMEEAGQVLEVETFIPMVLQRQEDGVARLKRVILIGDHHQLPPVVQNMAFQKYSRLDQSLFARFIRLGTPYVELNAQGRARPSIAALYNWRYGGLKDLPAVTQNPAFLAANPGFGFDFQLVNVPDYNGKGESEPAPYYYQNLGEAEYVVAVYSFMRLLGYPASKISILTTYNGQKDLLRDVVEARCANHPLIGRPHKITTVDKYQGQQNDYVLLSLVRSRIVGHLRDVRRLVVALSRARLGLYVFGRQELFANCFELAPAFSKLLERPTQLALVKGEAYASCKRALTDKAPLQLIGSPQEMMSLVAAVSKEQAAAAAAAAVPPPRPPPGTPPAAAAAAVPPPRPPPGAPPSAAAGAGAGAEGEEAAAVADGQDSAAAAAAAADGAAEVPGDAEMTDAAPAAGDAEASKQ</sequence>
<feature type="compositionally biased region" description="Low complexity" evidence="1">
    <location>
        <begin position="329"/>
        <end position="342"/>
    </location>
</feature>
<dbReference type="CDD" id="cd18808">
    <property type="entry name" value="SF1_C_Upf1"/>
    <property type="match status" value="1"/>
</dbReference>
<dbReference type="PANTHER" id="PTHR10887:SF5">
    <property type="entry name" value="RNA HELICASE AQUARIUS"/>
    <property type="match status" value="1"/>
</dbReference>
<feature type="region of interest" description="Disordered" evidence="1">
    <location>
        <begin position="1003"/>
        <end position="1022"/>
    </location>
</feature>
<evidence type="ECO:0000259" key="2">
    <source>
        <dbReference type="Pfam" id="PF13086"/>
    </source>
</evidence>
<dbReference type="InterPro" id="IPR041679">
    <property type="entry name" value="DNA2/NAM7-like_C"/>
</dbReference>
<feature type="compositionally biased region" description="Low complexity" evidence="1">
    <location>
        <begin position="37"/>
        <end position="54"/>
    </location>
</feature>
<feature type="region of interest" description="Disordered" evidence="1">
    <location>
        <begin position="384"/>
        <end position="426"/>
    </location>
</feature>
<feature type="domain" description="RNA helicase aquarius N-terminal" evidence="4">
    <location>
        <begin position="418"/>
        <end position="593"/>
    </location>
</feature>
<protein>
    <submittedName>
        <fullName evidence="7">Uncharacterized protein</fullName>
    </submittedName>
</protein>
<dbReference type="InterPro" id="IPR041677">
    <property type="entry name" value="DNA2/NAM7_AAA_11"/>
</dbReference>
<dbReference type="InterPro" id="IPR027417">
    <property type="entry name" value="P-loop_NTPase"/>
</dbReference>
<feature type="domain" description="RNA helicase aquarius beta-barrel" evidence="5">
    <location>
        <begin position="689"/>
        <end position="771"/>
    </location>
</feature>
<dbReference type="Pfam" id="PF21144">
    <property type="entry name" value="Aquarius_N_3rd"/>
    <property type="match status" value="1"/>
</dbReference>
<reference evidence="7 8" key="1">
    <citation type="submission" date="2016-10" db="EMBL/GenBank/DDBJ databases">
        <authorList>
            <person name="Cai Z."/>
        </authorList>
    </citation>
    <scope>NUCLEOTIDE SEQUENCE [LARGE SCALE GENOMIC DNA]</scope>
</reference>
<organism evidence="7 8">
    <name type="scientific">Tetradesmus obliquus</name>
    <name type="common">Green alga</name>
    <name type="synonym">Acutodesmus obliquus</name>
    <dbReference type="NCBI Taxonomy" id="3088"/>
    <lineage>
        <taxon>Eukaryota</taxon>
        <taxon>Viridiplantae</taxon>
        <taxon>Chlorophyta</taxon>
        <taxon>core chlorophytes</taxon>
        <taxon>Chlorophyceae</taxon>
        <taxon>CS clade</taxon>
        <taxon>Sphaeropleales</taxon>
        <taxon>Scenedesmaceae</taxon>
        <taxon>Tetradesmus</taxon>
    </lineage>
</organism>
<evidence type="ECO:0000313" key="8">
    <source>
        <dbReference type="Proteomes" id="UP000256970"/>
    </source>
</evidence>
<feature type="compositionally biased region" description="Low complexity" evidence="1">
    <location>
        <begin position="384"/>
        <end position="409"/>
    </location>
</feature>
<feature type="compositionally biased region" description="Pro residues" evidence="1">
    <location>
        <begin position="1650"/>
        <end position="1660"/>
    </location>
</feature>
<dbReference type="InterPro" id="IPR048967">
    <property type="entry name" value="Aquarius_insert"/>
</dbReference>
<dbReference type="PANTHER" id="PTHR10887">
    <property type="entry name" value="DNA2/NAM7 HELICASE FAMILY"/>
    <property type="match status" value="1"/>
</dbReference>
<name>A0A383WIZ2_TETOB</name>
<feature type="compositionally biased region" description="Basic residues" evidence="1">
    <location>
        <begin position="410"/>
        <end position="424"/>
    </location>
</feature>
<dbReference type="Gene3D" id="3.40.50.300">
    <property type="entry name" value="P-loop containing nucleotide triphosphate hydrolases"/>
    <property type="match status" value="2"/>
</dbReference>
<dbReference type="InterPro" id="IPR047187">
    <property type="entry name" value="SF1_C_Upf1"/>
</dbReference>
<feature type="compositionally biased region" description="Low complexity" evidence="1">
    <location>
        <begin position="1694"/>
        <end position="1738"/>
    </location>
</feature>
<dbReference type="SUPFAM" id="SSF52540">
    <property type="entry name" value="P-loop containing nucleoside triphosphate hydrolases"/>
    <property type="match status" value="1"/>
</dbReference>
<accession>A0A383WIZ2</accession>
<dbReference type="GO" id="GO:0003729">
    <property type="term" value="F:mRNA binding"/>
    <property type="evidence" value="ECO:0007669"/>
    <property type="project" value="TreeGrafter"/>
</dbReference>
<feature type="domain" description="DNA2/NAM7 helicase-like C-terminal" evidence="3">
    <location>
        <begin position="1385"/>
        <end position="1577"/>
    </location>
</feature>
<keyword evidence="8" id="KW-1185">Reference proteome</keyword>
<evidence type="ECO:0000313" key="7">
    <source>
        <dbReference type="EMBL" id="SZX77223.1"/>
    </source>
</evidence>
<dbReference type="InterPro" id="IPR032174">
    <property type="entry name" value="Aquarius_N"/>
</dbReference>
<feature type="domain" description="RNA helicase aquarius beta-barrel" evidence="5">
    <location>
        <begin position="810"/>
        <end position="897"/>
    </location>
</feature>
<evidence type="ECO:0000259" key="5">
    <source>
        <dbReference type="Pfam" id="PF21143"/>
    </source>
</evidence>
<evidence type="ECO:0000259" key="4">
    <source>
        <dbReference type="Pfam" id="PF16399"/>
    </source>
</evidence>
<feature type="compositionally biased region" description="Acidic residues" evidence="1">
    <location>
        <begin position="343"/>
        <end position="370"/>
    </location>
</feature>
<dbReference type="STRING" id="3088.A0A383WIZ2"/>
<dbReference type="Pfam" id="PF21143">
    <property type="entry name" value="Aquarius_N_2nd"/>
    <property type="match status" value="2"/>
</dbReference>
<dbReference type="InterPro" id="IPR048966">
    <property type="entry name" value="Aquarius_b-barrel"/>
</dbReference>
<feature type="region of interest" description="Disordered" evidence="1">
    <location>
        <begin position="1"/>
        <end position="54"/>
    </location>
</feature>
<feature type="region of interest" description="Disordered" evidence="1">
    <location>
        <begin position="329"/>
        <end position="371"/>
    </location>
</feature>
<evidence type="ECO:0000256" key="1">
    <source>
        <dbReference type="SAM" id="MobiDB-lite"/>
    </source>
</evidence>
<dbReference type="EMBL" id="FNXT01001278">
    <property type="protein sequence ID" value="SZX77223.1"/>
    <property type="molecule type" value="Genomic_DNA"/>
</dbReference>
<gene>
    <name evidence="7" type="ORF">BQ4739_LOCUS17586</name>
</gene>
<proteinExistence type="predicted"/>
<dbReference type="GO" id="GO:0071013">
    <property type="term" value="C:catalytic step 2 spliceosome"/>
    <property type="evidence" value="ECO:0007669"/>
    <property type="project" value="TreeGrafter"/>
</dbReference>
<feature type="domain" description="DNA2/NAM7 helicase helicase" evidence="2">
    <location>
        <begin position="1078"/>
        <end position="1375"/>
    </location>
</feature>
<dbReference type="CDD" id="cd17935">
    <property type="entry name" value="EEXXQc_AQR"/>
    <property type="match status" value="1"/>
</dbReference>
<feature type="domain" description="RNA helicase aquarius N-terminal" evidence="4">
    <location>
        <begin position="69"/>
        <end position="323"/>
    </location>
</feature>
<dbReference type="FunFam" id="3.40.50.300:FF:000507">
    <property type="entry name" value="Pre-mRNA-splicing factor"/>
    <property type="match status" value="1"/>
</dbReference>
<dbReference type="GO" id="GO:0004386">
    <property type="term" value="F:helicase activity"/>
    <property type="evidence" value="ECO:0007669"/>
    <property type="project" value="InterPro"/>
</dbReference>
<dbReference type="Pfam" id="PF13087">
    <property type="entry name" value="AAA_12"/>
    <property type="match status" value="1"/>
</dbReference>